<reference evidence="3 4" key="1">
    <citation type="submission" date="2023-07" db="EMBL/GenBank/DDBJ databases">
        <title>Sequencing the genomes of 1000 actinobacteria strains.</title>
        <authorList>
            <person name="Klenk H.-P."/>
        </authorList>
    </citation>
    <scope>NUCLEOTIDE SEQUENCE [LARGE SCALE GENOMIC DNA]</scope>
    <source>
        <strain evidence="3 4">GD13</strain>
    </source>
</reference>
<feature type="domain" description="BD-FAE-like" evidence="2">
    <location>
        <begin position="35"/>
        <end position="222"/>
    </location>
</feature>
<dbReference type="InterPro" id="IPR050300">
    <property type="entry name" value="GDXG_lipolytic_enzyme"/>
</dbReference>
<dbReference type="RefSeq" id="WP_068117636.1">
    <property type="nucleotide sequence ID" value="NZ_CCXJ01000098.1"/>
</dbReference>
<dbReference type="InterPro" id="IPR029058">
    <property type="entry name" value="AB_hydrolase_fold"/>
</dbReference>
<evidence type="ECO:0000259" key="2">
    <source>
        <dbReference type="Pfam" id="PF20434"/>
    </source>
</evidence>
<evidence type="ECO:0000313" key="3">
    <source>
        <dbReference type="EMBL" id="MDP9820983.1"/>
    </source>
</evidence>
<keyword evidence="1" id="KW-0378">Hydrolase</keyword>
<gene>
    <name evidence="3" type="ORF">J2S59_000792</name>
</gene>
<accession>A0ABT9NKQ9</accession>
<keyword evidence="4" id="KW-1185">Reference proteome</keyword>
<dbReference type="SUPFAM" id="SSF53474">
    <property type="entry name" value="alpha/beta-Hydrolases"/>
    <property type="match status" value="1"/>
</dbReference>
<comment type="caution">
    <text evidence="3">The sequence shown here is derived from an EMBL/GenBank/DDBJ whole genome shotgun (WGS) entry which is preliminary data.</text>
</comment>
<dbReference type="InterPro" id="IPR049492">
    <property type="entry name" value="BD-FAE-like_dom"/>
</dbReference>
<evidence type="ECO:0000313" key="4">
    <source>
        <dbReference type="Proteomes" id="UP001240447"/>
    </source>
</evidence>
<dbReference type="PANTHER" id="PTHR48081">
    <property type="entry name" value="AB HYDROLASE SUPERFAMILY PROTEIN C4A8.06C"/>
    <property type="match status" value="1"/>
</dbReference>
<dbReference type="EMBL" id="JAUSQM010000001">
    <property type="protein sequence ID" value="MDP9820983.1"/>
    <property type="molecule type" value="Genomic_DNA"/>
</dbReference>
<name>A0ABT9NKQ9_9ACTN</name>
<dbReference type="Proteomes" id="UP001240447">
    <property type="component" value="Unassembled WGS sequence"/>
</dbReference>
<dbReference type="Gene3D" id="3.40.50.1820">
    <property type="entry name" value="alpha/beta hydrolase"/>
    <property type="match status" value="1"/>
</dbReference>
<dbReference type="Pfam" id="PF20434">
    <property type="entry name" value="BD-FAE"/>
    <property type="match status" value="1"/>
</dbReference>
<proteinExistence type="predicted"/>
<sequence>MDPDLTLRYADHDDALVDVHLPPALRAAGSRDAAATPPAPVVLLIHGGFWRVAYDRTHTRPMARAFADAGAVVLTPEYRRVGGVGRLAGGWPHTFDDVDAAYAVVPNLLAGAGVRPTSLTVAGHSAGGHLALWLANQAGAGRPVIDRVVGLAPVGDLQAAYDAGLGDGAVQALLGGRPEDHPERYAAADPALRMGDRPRSAVVVVHGEDDDIVPLANSEGLVARRPWIELVRAPGGHFGVITPDSAAWPRVVAAVLGSSS</sequence>
<evidence type="ECO:0000256" key="1">
    <source>
        <dbReference type="ARBA" id="ARBA00022801"/>
    </source>
</evidence>
<organism evidence="3 4">
    <name type="scientific">Nocardioides massiliensis</name>
    <dbReference type="NCBI Taxonomy" id="1325935"/>
    <lineage>
        <taxon>Bacteria</taxon>
        <taxon>Bacillati</taxon>
        <taxon>Actinomycetota</taxon>
        <taxon>Actinomycetes</taxon>
        <taxon>Propionibacteriales</taxon>
        <taxon>Nocardioidaceae</taxon>
        <taxon>Nocardioides</taxon>
    </lineage>
</organism>
<protein>
    <submittedName>
        <fullName evidence="3">Acetyl esterase/lipase</fullName>
    </submittedName>
</protein>